<evidence type="ECO:0000313" key="4">
    <source>
        <dbReference type="Proteomes" id="UP000595857"/>
    </source>
</evidence>
<sequence>MEIIAVKAMPSFLSMEVIALILLAAAAAVAAFYGRRPPTKGKPWSPRTVQVSDRQEKGFERKHRSAAKPRDAADQLRTVMHAPFQKQRLMSKGEYDVFRTVESHLRNCGPGFRLMAQPSMGEFLHSTDAEAYRSVNSKRVDMLVIDTHGFPVVAIEHQGPGHHQGDAAARDAVKREALRRAGVEFLEIFDYHQAAEICRLVSDSIQRNKPPTSPGMISPFERSPN</sequence>
<evidence type="ECO:0000313" key="3">
    <source>
        <dbReference type="EMBL" id="QQR39322.1"/>
    </source>
</evidence>
<name>A0ABX7C500_9HYPH</name>
<reference evidence="3 4" key="1">
    <citation type="submission" date="2021-01" db="EMBL/GenBank/DDBJ databases">
        <title>Genome seq and assembly of Devosia sp. LEGU1.</title>
        <authorList>
            <person name="Chhetri G."/>
        </authorList>
    </citation>
    <scope>NUCLEOTIDE SEQUENCE [LARGE SCALE GENOMIC DNA]</scope>
    <source>
        <strain evidence="3 4">LEGU1</strain>
    </source>
</reference>
<evidence type="ECO:0000259" key="2">
    <source>
        <dbReference type="Pfam" id="PF10881"/>
    </source>
</evidence>
<keyword evidence="4" id="KW-1185">Reference proteome</keyword>
<dbReference type="EMBL" id="CP068046">
    <property type="protein sequence ID" value="QQR39322.1"/>
    <property type="molecule type" value="Genomic_DNA"/>
</dbReference>
<dbReference type="InterPro" id="IPR024402">
    <property type="entry name" value="DUF2726"/>
</dbReference>
<feature type="region of interest" description="Disordered" evidence="1">
    <location>
        <begin position="205"/>
        <end position="225"/>
    </location>
</feature>
<feature type="region of interest" description="Disordered" evidence="1">
    <location>
        <begin position="39"/>
        <end position="72"/>
    </location>
</feature>
<proteinExistence type="predicted"/>
<protein>
    <submittedName>
        <fullName evidence="3">DUF2726 domain-containing protein</fullName>
    </submittedName>
</protein>
<accession>A0ABX7C500</accession>
<dbReference type="RefSeq" id="WP_201633283.1">
    <property type="nucleotide sequence ID" value="NZ_CP068046.1"/>
</dbReference>
<dbReference type="Pfam" id="PF10881">
    <property type="entry name" value="DUF2726"/>
    <property type="match status" value="1"/>
</dbReference>
<gene>
    <name evidence="3" type="ORF">JI748_16625</name>
</gene>
<organism evidence="3 4">
    <name type="scientific">Devosia rhizoryzae</name>
    <dbReference type="NCBI Taxonomy" id="2774137"/>
    <lineage>
        <taxon>Bacteria</taxon>
        <taxon>Pseudomonadati</taxon>
        <taxon>Pseudomonadota</taxon>
        <taxon>Alphaproteobacteria</taxon>
        <taxon>Hyphomicrobiales</taxon>
        <taxon>Devosiaceae</taxon>
        <taxon>Devosia</taxon>
    </lineage>
</organism>
<dbReference type="Proteomes" id="UP000595857">
    <property type="component" value="Chromosome"/>
</dbReference>
<feature type="domain" description="DUF2726" evidence="2">
    <location>
        <begin position="87"/>
        <end position="197"/>
    </location>
</feature>
<evidence type="ECO:0000256" key="1">
    <source>
        <dbReference type="SAM" id="MobiDB-lite"/>
    </source>
</evidence>